<comment type="caution">
    <text evidence="1">The sequence shown here is derived from an EMBL/GenBank/DDBJ whole genome shotgun (WGS) entry which is preliminary data.</text>
</comment>
<dbReference type="Proteomes" id="UP000242146">
    <property type="component" value="Unassembled WGS sequence"/>
</dbReference>
<sequence>MDYLSNCIFIDEAALSINLRRSSGWSKKGTTPAVSVRTTRAKTYTNLGAI</sequence>
<accession>A0A1X2G519</accession>
<keyword evidence="2" id="KW-1185">Reference proteome</keyword>
<dbReference type="AlphaFoldDB" id="A0A1X2G519"/>
<evidence type="ECO:0000313" key="1">
    <source>
        <dbReference type="EMBL" id="ORX45278.1"/>
    </source>
</evidence>
<name>A0A1X2G519_9FUNG</name>
<evidence type="ECO:0000313" key="2">
    <source>
        <dbReference type="Proteomes" id="UP000242146"/>
    </source>
</evidence>
<organism evidence="1 2">
    <name type="scientific">Hesseltinella vesiculosa</name>
    <dbReference type="NCBI Taxonomy" id="101127"/>
    <lineage>
        <taxon>Eukaryota</taxon>
        <taxon>Fungi</taxon>
        <taxon>Fungi incertae sedis</taxon>
        <taxon>Mucoromycota</taxon>
        <taxon>Mucoromycotina</taxon>
        <taxon>Mucoromycetes</taxon>
        <taxon>Mucorales</taxon>
        <taxon>Cunninghamellaceae</taxon>
        <taxon>Hesseltinella</taxon>
    </lineage>
</organism>
<dbReference type="OrthoDB" id="2288291at2759"/>
<proteinExistence type="predicted"/>
<dbReference type="EMBL" id="MCGT01000043">
    <property type="protein sequence ID" value="ORX45278.1"/>
    <property type="molecule type" value="Genomic_DNA"/>
</dbReference>
<reference evidence="1 2" key="1">
    <citation type="submission" date="2016-07" db="EMBL/GenBank/DDBJ databases">
        <title>Pervasive Adenine N6-methylation of Active Genes in Fungi.</title>
        <authorList>
            <consortium name="DOE Joint Genome Institute"/>
            <person name="Mondo S.J."/>
            <person name="Dannebaum R.O."/>
            <person name="Kuo R.C."/>
            <person name="Labutti K."/>
            <person name="Haridas S."/>
            <person name="Kuo A."/>
            <person name="Salamov A."/>
            <person name="Ahrendt S.R."/>
            <person name="Lipzen A."/>
            <person name="Sullivan W."/>
            <person name="Andreopoulos W.B."/>
            <person name="Clum A."/>
            <person name="Lindquist E."/>
            <person name="Daum C."/>
            <person name="Ramamoorthy G.K."/>
            <person name="Gryganskyi A."/>
            <person name="Culley D."/>
            <person name="Magnuson J.K."/>
            <person name="James T.Y."/>
            <person name="O'Malley M.A."/>
            <person name="Stajich J.E."/>
            <person name="Spatafora J.W."/>
            <person name="Visel A."/>
            <person name="Grigoriev I.V."/>
        </authorList>
    </citation>
    <scope>NUCLEOTIDE SEQUENCE [LARGE SCALE GENOMIC DNA]</scope>
    <source>
        <strain evidence="1 2">NRRL 3301</strain>
    </source>
</reference>
<protein>
    <submittedName>
        <fullName evidence="1">Uncharacterized protein</fullName>
    </submittedName>
</protein>
<gene>
    <name evidence="1" type="ORF">DM01DRAFT_259658</name>
</gene>